<dbReference type="RefSeq" id="WP_035662284.1">
    <property type="nucleotide sequence ID" value="NZ_BAUV01000004.1"/>
</dbReference>
<name>W4QNS0_HALA3</name>
<keyword evidence="1" id="KW-0812">Transmembrane</keyword>
<sequence length="78" mass="8534">MFKNKFIISTVIGGVVGAAGVYFLISEQGIKTRAEFLSKFQSVEGAKVMQLLADISKDWTEFSDVLKIQTNSTKNSNG</sequence>
<gene>
    <name evidence="2" type="ORF">JCM9157_785</name>
</gene>
<dbReference type="STRING" id="1236973.JCM9157_785"/>
<accession>W4QNS0</accession>
<dbReference type="EMBL" id="BAUV01000004">
    <property type="protein sequence ID" value="GAE33760.1"/>
    <property type="molecule type" value="Genomic_DNA"/>
</dbReference>
<dbReference type="Proteomes" id="UP000018896">
    <property type="component" value="Unassembled WGS sequence"/>
</dbReference>
<keyword evidence="1" id="KW-0472">Membrane</keyword>
<evidence type="ECO:0008006" key="4">
    <source>
        <dbReference type="Google" id="ProtNLM"/>
    </source>
</evidence>
<protein>
    <recommendedName>
        <fullName evidence="4">YtxH domain-containing protein</fullName>
    </recommendedName>
</protein>
<evidence type="ECO:0000256" key="1">
    <source>
        <dbReference type="SAM" id="Phobius"/>
    </source>
</evidence>
<proteinExistence type="predicted"/>
<feature type="transmembrane region" description="Helical" evidence="1">
    <location>
        <begin position="6"/>
        <end position="25"/>
    </location>
</feature>
<dbReference type="AlphaFoldDB" id="W4QNS0"/>
<keyword evidence="1" id="KW-1133">Transmembrane helix</keyword>
<evidence type="ECO:0000313" key="2">
    <source>
        <dbReference type="EMBL" id="GAE33760.1"/>
    </source>
</evidence>
<dbReference type="OrthoDB" id="9985634at2"/>
<comment type="caution">
    <text evidence="2">The sequence shown here is derived from an EMBL/GenBank/DDBJ whole genome shotgun (WGS) entry which is preliminary data.</text>
</comment>
<keyword evidence="3" id="KW-1185">Reference proteome</keyword>
<reference evidence="2 3" key="1">
    <citation type="journal article" date="2014" name="Genome Announc.">
        <title>Draft Genome Sequences of Three Alkaliphilic Bacillus Strains, Bacillus wakoensis JCM 9140T, Bacillus akibai JCM 9157T, and Bacillus hemicellulosilyticus JCM 9152T.</title>
        <authorList>
            <person name="Yuki M."/>
            <person name="Oshima K."/>
            <person name="Suda W."/>
            <person name="Oshida Y."/>
            <person name="Kitamura K."/>
            <person name="Iida T."/>
            <person name="Hattori M."/>
            <person name="Ohkuma M."/>
        </authorList>
    </citation>
    <scope>NUCLEOTIDE SEQUENCE [LARGE SCALE GENOMIC DNA]</scope>
    <source>
        <strain evidence="2 3">JCM 9157</strain>
    </source>
</reference>
<evidence type="ECO:0000313" key="3">
    <source>
        <dbReference type="Proteomes" id="UP000018896"/>
    </source>
</evidence>
<organism evidence="2 3">
    <name type="scientific">Halalkalibacter akibai (strain ATCC 43226 / DSM 21942 / CIP 109018 / JCM 9157 / 1139)</name>
    <name type="common">Bacillus akibai</name>
    <dbReference type="NCBI Taxonomy" id="1236973"/>
    <lineage>
        <taxon>Bacteria</taxon>
        <taxon>Bacillati</taxon>
        <taxon>Bacillota</taxon>
        <taxon>Bacilli</taxon>
        <taxon>Bacillales</taxon>
        <taxon>Bacillaceae</taxon>
        <taxon>Halalkalibacter</taxon>
    </lineage>
</organism>